<dbReference type="RefSeq" id="XP_056583955.1">
    <property type="nucleotide sequence ID" value="XM_056719820.1"/>
</dbReference>
<dbReference type="PANTHER" id="PTHR36124:SF4">
    <property type="entry name" value="ER-BOUND OXYGENASE MPAB_MPAB'_RUBBER OXYGENASE CATALYTIC DOMAIN-CONTAINING PROTEIN"/>
    <property type="match status" value="1"/>
</dbReference>
<gene>
    <name evidence="2" type="ORF">N7517_002090</name>
</gene>
<dbReference type="OrthoDB" id="545169at2759"/>
<feature type="region of interest" description="Disordered" evidence="1">
    <location>
        <begin position="1"/>
        <end position="38"/>
    </location>
</feature>
<protein>
    <recommendedName>
        <fullName evidence="4">BZIP domain-containing protein</fullName>
    </recommendedName>
</protein>
<dbReference type="AlphaFoldDB" id="A0A9W9SUS0"/>
<feature type="compositionally biased region" description="Basic and acidic residues" evidence="1">
    <location>
        <begin position="22"/>
        <end position="37"/>
    </location>
</feature>
<dbReference type="Proteomes" id="UP001147752">
    <property type="component" value="Unassembled WGS sequence"/>
</dbReference>
<feature type="compositionally biased region" description="Polar residues" evidence="1">
    <location>
        <begin position="112"/>
        <end position="122"/>
    </location>
</feature>
<evidence type="ECO:0000313" key="2">
    <source>
        <dbReference type="EMBL" id="KAJ5384179.1"/>
    </source>
</evidence>
<evidence type="ECO:0000313" key="3">
    <source>
        <dbReference type="Proteomes" id="UP001147752"/>
    </source>
</evidence>
<dbReference type="Gene3D" id="1.20.5.170">
    <property type="match status" value="1"/>
</dbReference>
<accession>A0A9W9SUS0</accession>
<dbReference type="InterPro" id="IPR046366">
    <property type="entry name" value="MPAB"/>
</dbReference>
<sequence length="861" mass="97045">MPESITKPVMGQKRPPRSAGRRRLDAPEAVLSEDRRSQIRRAQRTYRLKKEASLQQSQKKVAFLEHKMKKIAESLADYRVTLHSSLSDTHCELLRDFDSILSLLTSSEDFVQGTSVDNNSSREASKKSTPQPPKNIQCDDHFLNGTMSDHHQATAEPSSTYIDTSPETEVNPYQENGERVLCQSPPATQEWRGLDHDQPIVQIIDRFGGANVPDSYSFLESSFTRRLKRSSLEHAFRIFNDTRSDPLEVFRVFRLVPCFRDRAKMHPYFRDLVTSGRGSSLEISTLPFYCIGGAGTHYTTKDEKGNPIYPPKMRLPRRILGTLPMPGISGDSNSVHQAQSNLELSGFGGQWFDCRDVEGYLREQGVDLDGPSLFPTVNNLAPSPSQCEPESGLLDTQRISFFEQQTVEKWETLLVYRMLTSETERTFQVSVDEMVDATGLLCTLWSRYRVTIAIASISYIALVGLLRYRRMAKIEAPFAPGKKNLSKMTVKEAHAILSQLQELEFPYAFAKARKLALLKAGGIPTMSKLFAVTGQNNKRNSGKRAVDTEILLREVQSKPRDSDRYSSAVARMNFLGVFRHARYRRANKITDNDLLHTLGDGLAEILNVVETEEWRKLTDVEKCALGIFHKNLGEDMGIPFDVLPSNADGWQNGLHFAIELRDWTIQYEEEVAKPTATNDQYVRVYVDSALSSLPGFIRTSVRKMLGNDLDDVMRTSLCLESPGPVLWFLLALIREGRKLFLRYLALPRSSSSAVKLVQDTPNQETHLYNFQRKTLQPWYVKPTFLSKWGLGAMLVRALGGKVPGARGDRYQPGGYDLMTIGPDPQKEHGAAEMRSDIEIIKARGVATCPFSQAKAKSGHFE</sequence>
<reference evidence="2" key="2">
    <citation type="journal article" date="2023" name="IMA Fungus">
        <title>Comparative genomic study of the Penicillium genus elucidates a diverse pangenome and 15 lateral gene transfer events.</title>
        <authorList>
            <person name="Petersen C."/>
            <person name="Sorensen T."/>
            <person name="Nielsen M.R."/>
            <person name="Sondergaard T.E."/>
            <person name="Sorensen J.L."/>
            <person name="Fitzpatrick D.A."/>
            <person name="Frisvad J.C."/>
            <person name="Nielsen K.L."/>
        </authorList>
    </citation>
    <scope>NUCLEOTIDE SEQUENCE</scope>
    <source>
        <strain evidence="2">IBT 3081</strain>
    </source>
</reference>
<comment type="caution">
    <text evidence="2">The sequence shown here is derived from an EMBL/GenBank/DDBJ whole genome shotgun (WGS) entry which is preliminary data.</text>
</comment>
<reference evidence="2" key="1">
    <citation type="submission" date="2022-12" db="EMBL/GenBank/DDBJ databases">
        <authorList>
            <person name="Petersen C."/>
        </authorList>
    </citation>
    <scope>NUCLEOTIDE SEQUENCE</scope>
    <source>
        <strain evidence="2">IBT 3081</strain>
    </source>
</reference>
<keyword evidence="3" id="KW-1185">Reference proteome</keyword>
<evidence type="ECO:0008006" key="4">
    <source>
        <dbReference type="Google" id="ProtNLM"/>
    </source>
</evidence>
<feature type="compositionally biased region" description="Basic and acidic residues" evidence="1">
    <location>
        <begin position="137"/>
        <end position="153"/>
    </location>
</feature>
<dbReference type="GeneID" id="81459003"/>
<dbReference type="EMBL" id="JAPZBT010000001">
    <property type="protein sequence ID" value="KAJ5384179.1"/>
    <property type="molecule type" value="Genomic_DNA"/>
</dbReference>
<dbReference type="GO" id="GO:0016491">
    <property type="term" value="F:oxidoreductase activity"/>
    <property type="evidence" value="ECO:0007669"/>
    <property type="project" value="InterPro"/>
</dbReference>
<evidence type="ECO:0000256" key="1">
    <source>
        <dbReference type="SAM" id="MobiDB-lite"/>
    </source>
</evidence>
<feature type="compositionally biased region" description="Polar residues" evidence="1">
    <location>
        <begin position="155"/>
        <end position="170"/>
    </location>
</feature>
<feature type="region of interest" description="Disordered" evidence="1">
    <location>
        <begin position="112"/>
        <end position="170"/>
    </location>
</feature>
<proteinExistence type="predicted"/>
<name>A0A9W9SUS0_9EURO</name>
<organism evidence="2 3">
    <name type="scientific">Penicillium concentricum</name>
    <dbReference type="NCBI Taxonomy" id="293559"/>
    <lineage>
        <taxon>Eukaryota</taxon>
        <taxon>Fungi</taxon>
        <taxon>Dikarya</taxon>
        <taxon>Ascomycota</taxon>
        <taxon>Pezizomycotina</taxon>
        <taxon>Eurotiomycetes</taxon>
        <taxon>Eurotiomycetidae</taxon>
        <taxon>Eurotiales</taxon>
        <taxon>Aspergillaceae</taxon>
        <taxon>Penicillium</taxon>
    </lineage>
</organism>
<dbReference type="CDD" id="cd14688">
    <property type="entry name" value="bZIP_YAP"/>
    <property type="match status" value="1"/>
</dbReference>
<dbReference type="PANTHER" id="PTHR36124">
    <property type="match status" value="1"/>
</dbReference>